<dbReference type="OrthoDB" id="9813793at2"/>
<gene>
    <name evidence="4" type="ordered locus">MICA_573</name>
</gene>
<evidence type="ECO:0000256" key="2">
    <source>
        <dbReference type="SAM" id="MobiDB-lite"/>
    </source>
</evidence>
<dbReference type="InterPro" id="IPR046367">
    <property type="entry name" value="GapR-like_DNA-bd"/>
</dbReference>
<dbReference type="GO" id="GO:0003677">
    <property type="term" value="F:DNA binding"/>
    <property type="evidence" value="ECO:0007669"/>
    <property type="project" value="InterPro"/>
</dbReference>
<evidence type="ECO:0000256" key="1">
    <source>
        <dbReference type="SAM" id="Coils"/>
    </source>
</evidence>
<dbReference type="RefSeq" id="WP_014102133.1">
    <property type="nucleotide sequence ID" value="NC_016026.1"/>
</dbReference>
<sequence length="95" mass="10941">MTEDTPGIGHNSDGEREVDGVTGKRLKAFIERLERLGEEKDALNEDIKDVYAEAKATGFDTKTIREIVRERKIDLEKRRERDMLRESYKAAIGME</sequence>
<dbReference type="Proteomes" id="UP000009286">
    <property type="component" value="Chromosome"/>
</dbReference>
<reference evidence="4 5" key="1">
    <citation type="journal article" date="2011" name="BMC Genomics">
        <title>Genomic insights into an obligate epibiotic bacterial predator: Micavibrio aeruginosavorus ARL-13.</title>
        <authorList>
            <person name="Wang Z."/>
            <person name="Kadouri D."/>
            <person name="Wu M."/>
        </authorList>
    </citation>
    <scope>NUCLEOTIDE SEQUENCE [LARGE SCALE GENOMIC DNA]</scope>
    <source>
        <strain evidence="4 5">ARL-13</strain>
    </source>
</reference>
<dbReference type="Pfam" id="PF10073">
    <property type="entry name" value="GapR_DNA-bd"/>
    <property type="match status" value="1"/>
</dbReference>
<evidence type="ECO:0000259" key="3">
    <source>
        <dbReference type="Pfam" id="PF10073"/>
    </source>
</evidence>
<dbReference type="EMBL" id="CP002382">
    <property type="protein sequence ID" value="AEP08910.1"/>
    <property type="molecule type" value="Genomic_DNA"/>
</dbReference>
<name>G2KMX8_MICAA</name>
<evidence type="ECO:0000313" key="5">
    <source>
        <dbReference type="Proteomes" id="UP000009286"/>
    </source>
</evidence>
<proteinExistence type="predicted"/>
<dbReference type="AlphaFoldDB" id="G2KMX8"/>
<accession>G2KMX8</accession>
<dbReference type="STRING" id="856793.MICA_573"/>
<evidence type="ECO:0000313" key="4">
    <source>
        <dbReference type="EMBL" id="AEP08910.1"/>
    </source>
</evidence>
<dbReference type="HOGENOM" id="CLU_158651_3_0_5"/>
<feature type="domain" description="GapR-like DNA-binding" evidence="3">
    <location>
        <begin position="23"/>
        <end position="93"/>
    </location>
</feature>
<protein>
    <recommendedName>
        <fullName evidence="3">GapR-like DNA-binding domain-containing protein</fullName>
    </recommendedName>
</protein>
<dbReference type="KEGG" id="mai:MICA_573"/>
<keyword evidence="5" id="KW-1185">Reference proteome</keyword>
<organism evidence="4 5">
    <name type="scientific">Micavibrio aeruginosavorus (strain ARL-13)</name>
    <dbReference type="NCBI Taxonomy" id="856793"/>
    <lineage>
        <taxon>Bacteria</taxon>
        <taxon>Pseudomonadati</taxon>
        <taxon>Bdellovibrionota</taxon>
        <taxon>Bdellovibrionia</taxon>
        <taxon>Bdellovibrionales</taxon>
        <taxon>Pseudobdellovibrionaceae</taxon>
        <taxon>Micavibrio</taxon>
    </lineage>
</organism>
<dbReference type="eggNOG" id="COG3750">
    <property type="taxonomic scope" value="Bacteria"/>
</dbReference>
<feature type="region of interest" description="Disordered" evidence="2">
    <location>
        <begin position="1"/>
        <end position="20"/>
    </location>
</feature>
<feature type="coiled-coil region" evidence="1">
    <location>
        <begin position="26"/>
        <end position="53"/>
    </location>
</feature>
<keyword evidence="1" id="KW-0175">Coiled coil</keyword>